<gene>
    <name evidence="1" type="ORF">ABNG04_09305</name>
</gene>
<protein>
    <recommendedName>
        <fullName evidence="3">Arc family DNA-binding protein</fullName>
    </recommendedName>
</protein>
<keyword evidence="2" id="KW-1185">Reference proteome</keyword>
<sequence length="50" mass="5826">MMDEINITVEVPDDVRREAQREAAKGNGNVVDQVVDRLDWSWKKNPRDDD</sequence>
<evidence type="ECO:0008006" key="3">
    <source>
        <dbReference type="Google" id="ProtNLM"/>
    </source>
</evidence>
<reference evidence="1 2" key="1">
    <citation type="submission" date="2024-06" db="EMBL/GenBank/DDBJ databases">
        <title>Halorubrum miltondacostae sp. nov., a potential PHA producer isolated from an inland solar saltern in Rio Maior, Portugal.</title>
        <authorList>
            <person name="Albuquerque L."/>
            <person name="Viver T."/>
            <person name="Barroso C."/>
            <person name="Claudino R."/>
            <person name="Galvan M."/>
            <person name="Simoes G."/>
            <person name="Lobo Da Cunha A."/>
            <person name="Egas C."/>
        </authorList>
    </citation>
    <scope>NUCLEOTIDE SEQUENCE [LARGE SCALE GENOMIC DNA]</scope>
    <source>
        <strain evidence="1 2">RMP-11</strain>
    </source>
</reference>
<evidence type="ECO:0000313" key="2">
    <source>
        <dbReference type="Proteomes" id="UP001567572"/>
    </source>
</evidence>
<dbReference type="RefSeq" id="WP_371162066.1">
    <property type="nucleotide sequence ID" value="NZ_JBEDNY010000003.1"/>
</dbReference>
<dbReference type="AlphaFoldDB" id="A0ABD5M1D6"/>
<evidence type="ECO:0000313" key="1">
    <source>
        <dbReference type="EMBL" id="MEZ3164061.1"/>
    </source>
</evidence>
<name>A0ABD5M1D6_9EURY</name>
<accession>A0ABD5M1D6</accession>
<dbReference type="Proteomes" id="UP001567572">
    <property type="component" value="Unassembled WGS sequence"/>
</dbReference>
<comment type="caution">
    <text evidence="1">The sequence shown here is derived from an EMBL/GenBank/DDBJ whole genome shotgun (WGS) entry which is preliminary data.</text>
</comment>
<organism evidence="1 2">
    <name type="scientific">Halorubrum miltondacostae</name>
    <dbReference type="NCBI Taxonomy" id="3076378"/>
    <lineage>
        <taxon>Archaea</taxon>
        <taxon>Methanobacteriati</taxon>
        <taxon>Methanobacteriota</taxon>
        <taxon>Stenosarchaea group</taxon>
        <taxon>Halobacteria</taxon>
        <taxon>Halobacteriales</taxon>
        <taxon>Haloferacaceae</taxon>
        <taxon>Halorubrum</taxon>
    </lineage>
</organism>
<proteinExistence type="predicted"/>
<dbReference type="EMBL" id="JBEDNY010000003">
    <property type="protein sequence ID" value="MEZ3164061.1"/>
    <property type="molecule type" value="Genomic_DNA"/>
</dbReference>